<keyword evidence="16" id="KW-1185">Reference proteome</keyword>
<dbReference type="InterPro" id="IPR001881">
    <property type="entry name" value="EGF-like_Ca-bd_dom"/>
</dbReference>
<dbReference type="SMART" id="SM00181">
    <property type="entry name" value="EGF"/>
    <property type="match status" value="2"/>
</dbReference>
<comment type="subcellular location">
    <subcellularLocation>
        <location evidence="1">Membrane</location>
        <topology evidence="1">Single-pass type I membrane protein</topology>
    </subcellularLocation>
</comment>
<dbReference type="Pfam" id="PF13947">
    <property type="entry name" value="GUB_WAK_bind"/>
    <property type="match status" value="1"/>
</dbReference>
<evidence type="ECO:0000313" key="16">
    <source>
        <dbReference type="Proteomes" id="UP001341281"/>
    </source>
</evidence>
<dbReference type="EMBL" id="CP144745">
    <property type="protein sequence ID" value="WVZ49593.1"/>
    <property type="molecule type" value="Genomic_DNA"/>
</dbReference>
<dbReference type="InterPro" id="IPR045274">
    <property type="entry name" value="WAK-like"/>
</dbReference>
<dbReference type="PANTHER" id="PTHR27005:SF37">
    <property type="entry name" value="OS04G0367600 PROTEIN"/>
    <property type="match status" value="1"/>
</dbReference>
<evidence type="ECO:0000256" key="9">
    <source>
        <dbReference type="ARBA" id="ARBA00023180"/>
    </source>
</evidence>
<dbReference type="InterPro" id="IPR018097">
    <property type="entry name" value="EGF_Ca-bd_CS"/>
</dbReference>
<feature type="signal peptide" evidence="13">
    <location>
        <begin position="1"/>
        <end position="30"/>
    </location>
</feature>
<evidence type="ECO:0000256" key="4">
    <source>
        <dbReference type="ARBA" id="ARBA00022729"/>
    </source>
</evidence>
<keyword evidence="2" id="KW-0723">Serine/threonine-protein kinase</keyword>
<dbReference type="SUPFAM" id="SSF57196">
    <property type="entry name" value="EGF/Laminin"/>
    <property type="match status" value="1"/>
</dbReference>
<dbReference type="InterPro" id="IPR008271">
    <property type="entry name" value="Ser/Thr_kinase_AS"/>
</dbReference>
<evidence type="ECO:0000256" key="1">
    <source>
        <dbReference type="ARBA" id="ARBA00004479"/>
    </source>
</evidence>
<organism evidence="15 16">
    <name type="scientific">Paspalum notatum var. saurae</name>
    <dbReference type="NCBI Taxonomy" id="547442"/>
    <lineage>
        <taxon>Eukaryota</taxon>
        <taxon>Viridiplantae</taxon>
        <taxon>Streptophyta</taxon>
        <taxon>Embryophyta</taxon>
        <taxon>Tracheophyta</taxon>
        <taxon>Spermatophyta</taxon>
        <taxon>Magnoliopsida</taxon>
        <taxon>Liliopsida</taxon>
        <taxon>Poales</taxon>
        <taxon>Poaceae</taxon>
        <taxon>PACMAD clade</taxon>
        <taxon>Panicoideae</taxon>
        <taxon>Andropogonodae</taxon>
        <taxon>Paspaleae</taxon>
        <taxon>Paspalinae</taxon>
        <taxon>Paspalum</taxon>
    </lineage>
</organism>
<dbReference type="InterPro" id="IPR000742">
    <property type="entry name" value="EGF"/>
</dbReference>
<evidence type="ECO:0000256" key="11">
    <source>
        <dbReference type="SAM" id="MobiDB-lite"/>
    </source>
</evidence>
<keyword evidence="4 13" id="KW-0732">Signal</keyword>
<evidence type="ECO:0000259" key="14">
    <source>
        <dbReference type="PROSITE" id="PS50011"/>
    </source>
</evidence>
<evidence type="ECO:0000313" key="15">
    <source>
        <dbReference type="EMBL" id="WVZ49593.1"/>
    </source>
</evidence>
<dbReference type="InterPro" id="IPR025287">
    <property type="entry name" value="WAK_GUB"/>
</dbReference>
<evidence type="ECO:0000256" key="10">
    <source>
        <dbReference type="PROSITE-ProRule" id="PRU10141"/>
    </source>
</evidence>
<dbReference type="AlphaFoldDB" id="A0AAQ3SII5"/>
<feature type="chain" id="PRO_5042978967" description="Protein kinase domain-containing protein" evidence="13">
    <location>
        <begin position="31"/>
        <end position="793"/>
    </location>
</feature>
<dbReference type="SMART" id="SM00220">
    <property type="entry name" value="S_TKc"/>
    <property type="match status" value="1"/>
</dbReference>
<keyword evidence="12" id="KW-0472">Membrane</keyword>
<dbReference type="PROSITE" id="PS01187">
    <property type="entry name" value="EGF_CA"/>
    <property type="match status" value="1"/>
</dbReference>
<keyword evidence="8" id="KW-1015">Disulfide bond</keyword>
<dbReference type="InterPro" id="IPR017441">
    <property type="entry name" value="Protein_kinase_ATP_BS"/>
</dbReference>
<name>A0AAQ3SII5_PASNO</name>
<feature type="compositionally biased region" description="Low complexity" evidence="11">
    <location>
        <begin position="34"/>
        <end position="49"/>
    </location>
</feature>
<evidence type="ECO:0000256" key="3">
    <source>
        <dbReference type="ARBA" id="ARBA00022679"/>
    </source>
</evidence>
<keyword evidence="3" id="KW-0808">Transferase</keyword>
<dbReference type="Gene3D" id="1.10.510.10">
    <property type="entry name" value="Transferase(Phosphotransferase) domain 1"/>
    <property type="match status" value="1"/>
</dbReference>
<keyword evidence="12" id="KW-0812">Transmembrane</keyword>
<dbReference type="PROSITE" id="PS00108">
    <property type="entry name" value="PROTEIN_KINASE_ST"/>
    <property type="match status" value="1"/>
</dbReference>
<keyword evidence="5 10" id="KW-0547">Nucleotide-binding</keyword>
<dbReference type="PROSITE" id="PS50011">
    <property type="entry name" value="PROTEIN_KINASE_DOM"/>
    <property type="match status" value="1"/>
</dbReference>
<evidence type="ECO:0000256" key="12">
    <source>
        <dbReference type="SAM" id="Phobius"/>
    </source>
</evidence>
<gene>
    <name evidence="15" type="ORF">U9M48_000935</name>
</gene>
<feature type="domain" description="Protein kinase" evidence="14">
    <location>
        <begin position="474"/>
        <end position="744"/>
    </location>
</feature>
<feature type="binding site" evidence="10">
    <location>
        <position position="505"/>
    </location>
    <ligand>
        <name>ATP</name>
        <dbReference type="ChEBI" id="CHEBI:30616"/>
    </ligand>
</feature>
<sequence length="793" mass="87257">MPSPQYYSHSHHHEVIVAAVMWQLCVAALAAPPGTAGRTTSTTTATGVVGPPPPSPHNSSDGSVCLRRCGGVRIPYPFGVGLDDDSCAASRELRLSCNDTGNCVHKLFVGGGWWNGVESVEVVDIDVIEGKMRVMSPIFYSCFINSNTTIEGSSAGVYYYVPEPYRFSWASNEFRVLGCMTAPYMLGSAYEGDPGGDNARWYMAGCVADCRGNGSRSLKIHPTNGSCTGTIQGHEGLRSYYATFNNMVNDTEFNTAYPCAYAVLMDSSYAFNFSTSYLAPNSGFNKSRVPVVLDWAIRNKTCQGACVSDHSTCLEASGERGYLCHCAKGFQGNPYVKQGCKDINECKEKIKYPCYGNCNNTLGTYECVCPEGAHGNPFIKECIIDSFPIGVRLAIGKTLDKESTTMFSGISAGVLVAVIVFLAIKVVIHKRRMKRQALFLLNGGQLLKHMLKVEGNASFTIYNRGDILIASRNFHKMKIIGEGAHGTVYKVTLDVGGRAAVVAVKRCKVIDESRKKEFVQELVILCHLSHPNIVKLVGCSLEFEAPMLVYEFVQNGNLNRPLHGRPRRHVSLSTRLRIAVESAEALAHLHTHPMHPMFHGDVKPKNILLADGWIAKVSDFGCSTIKDNVQVVPKGTLAYLDPEFLHTFQLIDKGDAYSFGVVLVELLTRKKPRSTSKEEKNMAWIFQESMRQGTLHELLDKDIVIEAESSMVVIKQVAELASRCLAVPSATRPSMEQVAQQLWQLKDQVVEVEYPQEVEDNLGPTEMEMTSGYPTDQTLITEAPRRTSTLNTE</sequence>
<keyword evidence="6" id="KW-0418">Kinase</keyword>
<dbReference type="SMART" id="SM00179">
    <property type="entry name" value="EGF_CA"/>
    <property type="match status" value="1"/>
</dbReference>
<dbReference type="CDD" id="cd00054">
    <property type="entry name" value="EGF_CA"/>
    <property type="match status" value="1"/>
</dbReference>
<evidence type="ECO:0000256" key="5">
    <source>
        <dbReference type="ARBA" id="ARBA00022741"/>
    </source>
</evidence>
<feature type="transmembrane region" description="Helical" evidence="12">
    <location>
        <begin position="406"/>
        <end position="428"/>
    </location>
</feature>
<reference evidence="15 16" key="1">
    <citation type="submission" date="2024-02" db="EMBL/GenBank/DDBJ databases">
        <title>High-quality chromosome-scale genome assembly of Pensacola bahiagrass (Paspalum notatum Flugge var. saurae).</title>
        <authorList>
            <person name="Vega J.M."/>
            <person name="Podio M."/>
            <person name="Orjuela J."/>
            <person name="Siena L.A."/>
            <person name="Pessino S.C."/>
            <person name="Combes M.C."/>
            <person name="Mariac C."/>
            <person name="Albertini E."/>
            <person name="Pupilli F."/>
            <person name="Ortiz J.P.A."/>
            <person name="Leblanc O."/>
        </authorList>
    </citation>
    <scope>NUCLEOTIDE SEQUENCE [LARGE SCALE GENOMIC DNA]</scope>
    <source>
        <strain evidence="15">R1</strain>
        <tissue evidence="15">Leaf</tissue>
    </source>
</reference>
<evidence type="ECO:0000256" key="6">
    <source>
        <dbReference type="ARBA" id="ARBA00022777"/>
    </source>
</evidence>
<dbReference type="GO" id="GO:0004674">
    <property type="term" value="F:protein serine/threonine kinase activity"/>
    <property type="evidence" value="ECO:0007669"/>
    <property type="project" value="UniProtKB-KW"/>
</dbReference>
<evidence type="ECO:0000256" key="13">
    <source>
        <dbReference type="SAM" id="SignalP"/>
    </source>
</evidence>
<dbReference type="GO" id="GO:0007166">
    <property type="term" value="P:cell surface receptor signaling pathway"/>
    <property type="evidence" value="ECO:0007669"/>
    <property type="project" value="InterPro"/>
</dbReference>
<evidence type="ECO:0000256" key="7">
    <source>
        <dbReference type="ARBA" id="ARBA00022840"/>
    </source>
</evidence>
<dbReference type="PANTHER" id="PTHR27005">
    <property type="entry name" value="WALL-ASSOCIATED RECEPTOR KINASE-LIKE 21"/>
    <property type="match status" value="1"/>
</dbReference>
<evidence type="ECO:0000256" key="2">
    <source>
        <dbReference type="ARBA" id="ARBA00022527"/>
    </source>
</evidence>
<keyword evidence="7 10" id="KW-0067">ATP-binding</keyword>
<dbReference type="PROSITE" id="PS00107">
    <property type="entry name" value="PROTEIN_KINASE_ATP"/>
    <property type="match status" value="1"/>
</dbReference>
<protein>
    <recommendedName>
        <fullName evidence="14">Protein kinase domain-containing protein</fullName>
    </recommendedName>
</protein>
<accession>A0AAQ3SII5</accession>
<dbReference type="Gene3D" id="3.30.200.20">
    <property type="entry name" value="Phosphorylase Kinase, domain 1"/>
    <property type="match status" value="1"/>
</dbReference>
<dbReference type="PROSITE" id="PS00010">
    <property type="entry name" value="ASX_HYDROXYL"/>
    <property type="match status" value="1"/>
</dbReference>
<dbReference type="GO" id="GO:0005509">
    <property type="term" value="F:calcium ion binding"/>
    <property type="evidence" value="ECO:0007669"/>
    <property type="project" value="InterPro"/>
</dbReference>
<keyword evidence="12" id="KW-1133">Transmembrane helix</keyword>
<dbReference type="GO" id="GO:0005886">
    <property type="term" value="C:plasma membrane"/>
    <property type="evidence" value="ECO:0007669"/>
    <property type="project" value="TreeGrafter"/>
</dbReference>
<feature type="region of interest" description="Disordered" evidence="11">
    <location>
        <begin position="34"/>
        <end position="61"/>
    </location>
</feature>
<dbReference type="InterPro" id="IPR000719">
    <property type="entry name" value="Prot_kinase_dom"/>
</dbReference>
<dbReference type="GO" id="GO:0005524">
    <property type="term" value="F:ATP binding"/>
    <property type="evidence" value="ECO:0007669"/>
    <property type="project" value="UniProtKB-UniRule"/>
</dbReference>
<dbReference type="InterPro" id="IPR000152">
    <property type="entry name" value="EGF-type_Asp/Asn_hydroxyl_site"/>
</dbReference>
<dbReference type="InterPro" id="IPR011009">
    <property type="entry name" value="Kinase-like_dom_sf"/>
</dbReference>
<proteinExistence type="predicted"/>
<evidence type="ECO:0000256" key="8">
    <source>
        <dbReference type="ARBA" id="ARBA00023157"/>
    </source>
</evidence>
<dbReference type="Proteomes" id="UP001341281">
    <property type="component" value="Chromosome 01"/>
</dbReference>
<dbReference type="GO" id="GO:0030247">
    <property type="term" value="F:polysaccharide binding"/>
    <property type="evidence" value="ECO:0007669"/>
    <property type="project" value="InterPro"/>
</dbReference>
<dbReference type="Pfam" id="PF00069">
    <property type="entry name" value="Pkinase"/>
    <property type="match status" value="1"/>
</dbReference>
<keyword evidence="9" id="KW-0325">Glycoprotein</keyword>
<dbReference type="Gene3D" id="2.10.25.10">
    <property type="entry name" value="Laminin"/>
    <property type="match status" value="1"/>
</dbReference>
<dbReference type="SUPFAM" id="SSF56112">
    <property type="entry name" value="Protein kinase-like (PK-like)"/>
    <property type="match status" value="1"/>
</dbReference>